<evidence type="ECO:0000259" key="6">
    <source>
        <dbReference type="PROSITE" id="PS50287"/>
    </source>
</evidence>
<proteinExistence type="predicted"/>
<feature type="disulfide bond" evidence="5">
    <location>
        <begin position="235"/>
        <end position="245"/>
    </location>
</feature>
<feature type="disulfide bond" evidence="5">
    <location>
        <begin position="101"/>
        <end position="162"/>
    </location>
</feature>
<keyword evidence="3 5" id="KW-1015">Disulfide bond</keyword>
<evidence type="ECO:0000256" key="2">
    <source>
        <dbReference type="ARBA" id="ARBA00022737"/>
    </source>
</evidence>
<dbReference type="GO" id="GO:0005886">
    <property type="term" value="C:plasma membrane"/>
    <property type="evidence" value="ECO:0007669"/>
    <property type="project" value="TreeGrafter"/>
</dbReference>
<feature type="disulfide bond" evidence="5">
    <location>
        <begin position="132"/>
        <end position="142"/>
    </location>
</feature>
<feature type="disulfide bond" evidence="5">
    <location>
        <begin position="307"/>
        <end position="368"/>
    </location>
</feature>
<dbReference type="EMBL" id="JAICCE010000019">
    <property type="protein sequence ID" value="KAG9264040.1"/>
    <property type="molecule type" value="Genomic_DNA"/>
</dbReference>
<feature type="domain" description="SRCR" evidence="6">
    <location>
        <begin position="63"/>
        <end position="163"/>
    </location>
</feature>
<feature type="disulfide bond" evidence="5">
    <location>
        <begin position="204"/>
        <end position="265"/>
    </location>
</feature>
<feature type="disulfide bond" evidence="5">
    <location>
        <begin position="338"/>
        <end position="348"/>
    </location>
</feature>
<dbReference type="Proteomes" id="UP000752171">
    <property type="component" value="Unassembled WGS sequence"/>
</dbReference>
<dbReference type="InterPro" id="IPR036772">
    <property type="entry name" value="SRCR-like_dom_sf"/>
</dbReference>
<evidence type="ECO:0000256" key="1">
    <source>
        <dbReference type="ARBA" id="ARBA00022729"/>
    </source>
</evidence>
<dbReference type="PANTHER" id="PTHR48071:SF18">
    <property type="entry name" value="DELETED IN MALIGNANT BRAIN TUMORS 1 PROTEIN-RELATED"/>
    <property type="match status" value="1"/>
</dbReference>
<dbReference type="PROSITE" id="PS00420">
    <property type="entry name" value="SRCR_1"/>
    <property type="match status" value="3"/>
</dbReference>
<comment type="caution">
    <text evidence="5">Lacks conserved residue(s) required for the propagation of feature annotation.</text>
</comment>
<feature type="domain" description="SRCR" evidence="6">
    <location>
        <begin position="166"/>
        <end position="266"/>
    </location>
</feature>
<dbReference type="PANTHER" id="PTHR48071">
    <property type="entry name" value="SRCR DOMAIN-CONTAINING PROTEIN"/>
    <property type="match status" value="1"/>
</dbReference>
<gene>
    <name evidence="7" type="primary">DMBT1</name>
    <name evidence="7" type="ORF">AMEX_G22229</name>
</gene>
<dbReference type="SUPFAM" id="SSF56487">
    <property type="entry name" value="SRCR-like"/>
    <property type="match status" value="4"/>
</dbReference>
<dbReference type="GO" id="GO:0004252">
    <property type="term" value="F:serine-type endopeptidase activity"/>
    <property type="evidence" value="ECO:0007669"/>
    <property type="project" value="TreeGrafter"/>
</dbReference>
<feature type="domain" description="SRCR" evidence="6">
    <location>
        <begin position="269"/>
        <end position="369"/>
    </location>
</feature>
<name>A0A8T2KWZ8_ASTMX</name>
<dbReference type="Gene3D" id="3.10.250.10">
    <property type="entry name" value="SRCR-like domain"/>
    <property type="match status" value="4"/>
</dbReference>
<sequence length="405" mass="43075">MRCGRALSVHSRDNFAEGTGPIFLDNIKCAGNESSLTECRHNGFGRHDCNHSEDAGVTCCLNVRLVGGTETCSGRVEVYYKGQWGTVCDDGWGLNEAYVVCRQMGCGGAVGAHGSAYFGRGTGPILLDNVNCFRSDSSITECRHNGFGRQNCNHGQDAGVTCSDSIRLVNGTGNCDGRVEIYHDGQWGTVCGDNWDMKDAEVVCRQVGCGRALNTTHSAHFDEGNGPVLLDDVGCSGQENNLLSCSHGGLGITNCSHSEDAGVICSDNIRLVNGTGNCNGRVEIYHDGQWGTVCGDNWDMKEAEVVCRQVGCGRALNSTHSAHFGEGNGPVLLDDVGCSGQENNLISCSHRGLGMTNCSHSEDAGVICSGKILFLVSNSVKLLKNKRSFTDITSLQMSCRAPHSA</sequence>
<dbReference type="FunFam" id="3.10.250.10:FF:000006">
    <property type="entry name" value="neurotrypsin isoform X2"/>
    <property type="match status" value="3"/>
</dbReference>
<dbReference type="PROSITE" id="PS50287">
    <property type="entry name" value="SRCR_2"/>
    <property type="match status" value="4"/>
</dbReference>
<accession>A0A8T2KWZ8</accession>
<evidence type="ECO:0000256" key="4">
    <source>
        <dbReference type="ARBA" id="ARBA00023180"/>
    </source>
</evidence>
<evidence type="ECO:0000256" key="3">
    <source>
        <dbReference type="ARBA" id="ARBA00023157"/>
    </source>
</evidence>
<evidence type="ECO:0000313" key="8">
    <source>
        <dbReference type="Proteomes" id="UP000752171"/>
    </source>
</evidence>
<keyword evidence="2" id="KW-0677">Repeat</keyword>
<dbReference type="InterPro" id="IPR001190">
    <property type="entry name" value="SRCR"/>
</dbReference>
<keyword evidence="1" id="KW-0732">Signal</keyword>
<reference evidence="7 8" key="1">
    <citation type="submission" date="2021-07" db="EMBL/GenBank/DDBJ databases">
        <authorList>
            <person name="Imarazene B."/>
            <person name="Zahm M."/>
            <person name="Klopp C."/>
            <person name="Cabau C."/>
            <person name="Beille S."/>
            <person name="Jouanno E."/>
            <person name="Castinel A."/>
            <person name="Lluch J."/>
            <person name="Gil L."/>
            <person name="Kuchtly C."/>
            <person name="Lopez Roques C."/>
            <person name="Donnadieu C."/>
            <person name="Parrinello H."/>
            <person name="Journot L."/>
            <person name="Du K."/>
            <person name="Schartl M."/>
            <person name="Retaux S."/>
            <person name="Guiguen Y."/>
        </authorList>
    </citation>
    <scope>NUCLEOTIDE SEQUENCE [LARGE SCALE GENOMIC DNA]</scope>
    <source>
        <strain evidence="7">Pach_M1</strain>
        <tissue evidence="7">Testis</tissue>
    </source>
</reference>
<dbReference type="PRINTS" id="PR00258">
    <property type="entry name" value="SPERACTRCPTR"/>
</dbReference>
<protein>
    <submittedName>
        <fullName evidence="7">Deleted in malignant brain tumors 1 protein-like</fullName>
    </submittedName>
</protein>
<feature type="disulfide bond" evidence="5">
    <location>
        <begin position="88"/>
        <end position="152"/>
    </location>
</feature>
<feature type="disulfide bond" evidence="5">
    <location>
        <begin position="191"/>
        <end position="255"/>
    </location>
</feature>
<evidence type="ECO:0000256" key="5">
    <source>
        <dbReference type="PROSITE-ProRule" id="PRU00196"/>
    </source>
</evidence>
<feature type="disulfide bond" evidence="5">
    <location>
        <begin position="294"/>
        <end position="358"/>
    </location>
</feature>
<comment type="caution">
    <text evidence="7">The sequence shown here is derived from an EMBL/GenBank/DDBJ whole genome shotgun (WGS) entry which is preliminary data.</text>
</comment>
<feature type="disulfide bond" evidence="5">
    <location>
        <begin position="29"/>
        <end position="39"/>
    </location>
</feature>
<dbReference type="GO" id="GO:0031638">
    <property type="term" value="P:zymogen activation"/>
    <property type="evidence" value="ECO:0007669"/>
    <property type="project" value="TreeGrafter"/>
</dbReference>
<feature type="domain" description="SRCR" evidence="6">
    <location>
        <begin position="1"/>
        <end position="60"/>
    </location>
</feature>
<keyword evidence="4" id="KW-0325">Glycoprotein</keyword>
<dbReference type="AlphaFoldDB" id="A0A8T2KWZ8"/>
<dbReference type="SMART" id="SM00202">
    <property type="entry name" value="SR"/>
    <property type="match status" value="4"/>
</dbReference>
<evidence type="ECO:0000313" key="7">
    <source>
        <dbReference type="EMBL" id="KAG9264040.1"/>
    </source>
</evidence>
<organism evidence="7 8">
    <name type="scientific">Astyanax mexicanus</name>
    <name type="common">Blind cave fish</name>
    <name type="synonym">Astyanax fasciatus mexicanus</name>
    <dbReference type="NCBI Taxonomy" id="7994"/>
    <lineage>
        <taxon>Eukaryota</taxon>
        <taxon>Metazoa</taxon>
        <taxon>Chordata</taxon>
        <taxon>Craniata</taxon>
        <taxon>Vertebrata</taxon>
        <taxon>Euteleostomi</taxon>
        <taxon>Actinopterygii</taxon>
        <taxon>Neopterygii</taxon>
        <taxon>Teleostei</taxon>
        <taxon>Ostariophysi</taxon>
        <taxon>Characiformes</taxon>
        <taxon>Characoidei</taxon>
        <taxon>Acestrorhamphidae</taxon>
        <taxon>Acestrorhamphinae</taxon>
        <taxon>Astyanax</taxon>
    </lineage>
</organism>
<dbReference type="Pfam" id="PF00530">
    <property type="entry name" value="SRCR"/>
    <property type="match status" value="4"/>
</dbReference>